<reference evidence="9" key="1">
    <citation type="journal article" date="2020" name="Stud. Mycol.">
        <title>101 Dothideomycetes genomes: A test case for predicting lifestyles and emergence of pathogens.</title>
        <authorList>
            <person name="Haridas S."/>
            <person name="Albert R."/>
            <person name="Binder M."/>
            <person name="Bloem J."/>
            <person name="LaButti K."/>
            <person name="Salamov A."/>
            <person name="Andreopoulos B."/>
            <person name="Baker S."/>
            <person name="Barry K."/>
            <person name="Bills G."/>
            <person name="Bluhm B."/>
            <person name="Cannon C."/>
            <person name="Castanera R."/>
            <person name="Culley D."/>
            <person name="Daum C."/>
            <person name="Ezra D."/>
            <person name="Gonzalez J."/>
            <person name="Henrissat B."/>
            <person name="Kuo A."/>
            <person name="Liang C."/>
            <person name="Lipzen A."/>
            <person name="Lutzoni F."/>
            <person name="Magnuson J."/>
            <person name="Mondo S."/>
            <person name="Nolan M."/>
            <person name="Ohm R."/>
            <person name="Pangilinan J."/>
            <person name="Park H.-J."/>
            <person name="Ramirez L."/>
            <person name="Alfaro M."/>
            <person name="Sun H."/>
            <person name="Tritt A."/>
            <person name="Yoshinaga Y."/>
            <person name="Zwiers L.-H."/>
            <person name="Turgeon B."/>
            <person name="Goodwin S."/>
            <person name="Spatafora J."/>
            <person name="Crous P."/>
            <person name="Grigoriev I."/>
        </authorList>
    </citation>
    <scope>NUCLEOTIDE SEQUENCE [LARGE SCALE GENOMIC DNA]</scope>
    <source>
        <strain evidence="9">CBS 304.66</strain>
    </source>
</reference>
<evidence type="ECO:0000313" key="8">
    <source>
        <dbReference type="EMBL" id="KAF2260324.1"/>
    </source>
</evidence>
<accession>A0A9P4N323</accession>
<evidence type="ECO:0000256" key="6">
    <source>
        <dbReference type="SAM" id="Phobius"/>
    </source>
</evidence>
<feature type="transmembrane region" description="Helical" evidence="6">
    <location>
        <begin position="26"/>
        <end position="45"/>
    </location>
</feature>
<name>A0A9P4N323_9PLEO</name>
<dbReference type="GO" id="GO:0016020">
    <property type="term" value="C:membrane"/>
    <property type="evidence" value="ECO:0007669"/>
    <property type="project" value="UniProtKB-SubCell"/>
</dbReference>
<evidence type="ECO:0000313" key="9">
    <source>
        <dbReference type="Proteomes" id="UP000800093"/>
    </source>
</evidence>
<evidence type="ECO:0000259" key="7">
    <source>
        <dbReference type="Pfam" id="PF20684"/>
    </source>
</evidence>
<evidence type="ECO:0000256" key="1">
    <source>
        <dbReference type="ARBA" id="ARBA00004141"/>
    </source>
</evidence>
<dbReference type="AlphaFoldDB" id="A0A9P4N323"/>
<organism evidence="8 9">
    <name type="scientific">Lojkania enalia</name>
    <dbReference type="NCBI Taxonomy" id="147567"/>
    <lineage>
        <taxon>Eukaryota</taxon>
        <taxon>Fungi</taxon>
        <taxon>Dikarya</taxon>
        <taxon>Ascomycota</taxon>
        <taxon>Pezizomycotina</taxon>
        <taxon>Dothideomycetes</taxon>
        <taxon>Pleosporomycetidae</taxon>
        <taxon>Pleosporales</taxon>
        <taxon>Pleosporales incertae sedis</taxon>
        <taxon>Lojkania</taxon>
    </lineage>
</organism>
<comment type="caution">
    <text evidence="8">The sequence shown here is derived from an EMBL/GenBank/DDBJ whole genome shotgun (WGS) entry which is preliminary data.</text>
</comment>
<gene>
    <name evidence="8" type="ORF">CC78DRAFT_571310</name>
</gene>
<comment type="subcellular location">
    <subcellularLocation>
        <location evidence="1">Membrane</location>
        <topology evidence="1">Multi-pass membrane protein</topology>
    </subcellularLocation>
</comment>
<dbReference type="Proteomes" id="UP000800093">
    <property type="component" value="Unassembled WGS sequence"/>
</dbReference>
<dbReference type="PANTHER" id="PTHR33048">
    <property type="entry name" value="PTH11-LIKE INTEGRAL MEMBRANE PROTEIN (AFU_ORTHOLOGUE AFUA_5G11245)"/>
    <property type="match status" value="1"/>
</dbReference>
<dbReference type="InterPro" id="IPR049326">
    <property type="entry name" value="Rhodopsin_dom_fungi"/>
</dbReference>
<comment type="similarity">
    <text evidence="5">Belongs to the SAT4 family.</text>
</comment>
<protein>
    <recommendedName>
        <fullName evidence="7">Rhodopsin domain-containing protein</fullName>
    </recommendedName>
</protein>
<dbReference type="Pfam" id="PF20684">
    <property type="entry name" value="Fung_rhodopsin"/>
    <property type="match status" value="1"/>
</dbReference>
<keyword evidence="3 6" id="KW-1133">Transmembrane helix</keyword>
<feature type="transmembrane region" description="Helical" evidence="6">
    <location>
        <begin position="103"/>
        <end position="125"/>
    </location>
</feature>
<dbReference type="PANTHER" id="PTHR33048:SF158">
    <property type="entry name" value="MEMBRANE PROTEIN PTH11-LIKE, PUTATIVE-RELATED"/>
    <property type="match status" value="1"/>
</dbReference>
<evidence type="ECO:0000256" key="2">
    <source>
        <dbReference type="ARBA" id="ARBA00022692"/>
    </source>
</evidence>
<dbReference type="InterPro" id="IPR052337">
    <property type="entry name" value="SAT4-like"/>
</dbReference>
<feature type="transmembrane region" description="Helical" evidence="6">
    <location>
        <begin position="218"/>
        <end position="240"/>
    </location>
</feature>
<keyword evidence="2 6" id="KW-0812">Transmembrane</keyword>
<feature type="transmembrane region" description="Helical" evidence="6">
    <location>
        <begin position="255"/>
        <end position="281"/>
    </location>
</feature>
<keyword evidence="4 6" id="KW-0472">Membrane</keyword>
<feature type="transmembrane region" description="Helical" evidence="6">
    <location>
        <begin position="137"/>
        <end position="161"/>
    </location>
</feature>
<proteinExistence type="inferred from homology"/>
<evidence type="ECO:0000256" key="4">
    <source>
        <dbReference type="ARBA" id="ARBA00023136"/>
    </source>
</evidence>
<feature type="domain" description="Rhodopsin" evidence="7">
    <location>
        <begin position="41"/>
        <end position="280"/>
    </location>
</feature>
<feature type="transmembrane region" description="Helical" evidence="6">
    <location>
        <begin position="57"/>
        <end position="78"/>
    </location>
</feature>
<sequence length="380" mass="42401">MASRSPGFEMKSNLSNPPSRGRQENIVIYIMLPITTVLLFLRLYVRARIQRAWGGDDVLAVISTICLGGYCGLLIYLVDGPVGEHIWDIPISSITDSVMKANLAAQCLYPLSSIFTKCSLLFLYLRVFSPSQRAVHMIWIGIAFILVSHIAGGVAQIGLLIPRPGESWMDTSVSSKVQKGGWKIIVTQGILSVVTDFYVLFIPMSLVTGLHLPTGRKAGVCAIFMTGLIACICSLVGAVYRFRLRHSRDMFWDAIPAYILTVIELSTGIICSCMPVFPVLAKYSTKSKSYQYAISFLRHFCIYFRMTLKHRNNDKEGQLNEEEDSYRFRMQILSPKTRGSGTSVRCENRGDGQLLGPEAGFSQLDSIEDDYHAQLKVIKE</sequence>
<feature type="transmembrane region" description="Helical" evidence="6">
    <location>
        <begin position="181"/>
        <end position="206"/>
    </location>
</feature>
<evidence type="ECO:0000256" key="5">
    <source>
        <dbReference type="ARBA" id="ARBA00038359"/>
    </source>
</evidence>
<evidence type="ECO:0000256" key="3">
    <source>
        <dbReference type="ARBA" id="ARBA00022989"/>
    </source>
</evidence>
<keyword evidence="9" id="KW-1185">Reference proteome</keyword>
<dbReference type="EMBL" id="ML986684">
    <property type="protein sequence ID" value="KAF2260324.1"/>
    <property type="molecule type" value="Genomic_DNA"/>
</dbReference>
<dbReference type="OrthoDB" id="444631at2759"/>